<dbReference type="PANTHER" id="PTHR13789">
    <property type="entry name" value="MONOOXYGENASE"/>
    <property type="match status" value="1"/>
</dbReference>
<keyword evidence="4" id="KW-0560">Oxidoreductase</keyword>
<protein>
    <submittedName>
        <fullName evidence="8">FAD/NAD(P)-binding domain-containing protein</fullName>
    </submittedName>
</protein>
<dbReference type="SUPFAM" id="SSF54373">
    <property type="entry name" value="FAD-linked reductases, C-terminal domain"/>
    <property type="match status" value="1"/>
</dbReference>
<accession>A0A2J6QTQ2</accession>
<sequence length="436" mass="48112">MPSSISEHQSNDPPSPSNFRIAIVGGGIGGLTAALALATFNPSLAASNITVYEQASEYGEIGAGVSLGIQAARVLQKLGVWEAADAISGHRSSVHRSNRRWDNDELIVDAPAASSDENVRQLWLHRAELLEVLYNEIWRRECATLETNKRVINVEDHGSTVSLNFADGTTASANLVIAYDGIHSVIRSQFAVDKPTYSGRIAYRGLIPMSAISADWPYSSWTLSWLAPDKHLLVFPISKDRLINVVAFLRKPESELGGLKESWKSEAPREMLEKEYDGWNEMVQKIIHALPPIISQWKINDRELLFQWCYMDGKVVLSGDAAHAMLPQQGSGAGLAIEDAHVLALAVRDYLANPDVGLAAYTSLYQDTRLPRAQKAQITSRQAAEVYDLRGPGFEGLTFEESLPVVREKVVNRMAWVWNSSLEADYEAAKARACLR</sequence>
<dbReference type="GO" id="GO:0071949">
    <property type="term" value="F:FAD binding"/>
    <property type="evidence" value="ECO:0007669"/>
    <property type="project" value="InterPro"/>
</dbReference>
<name>A0A2J6QTQ2_HYAVF</name>
<proteinExistence type="inferred from homology"/>
<dbReference type="STRING" id="1149755.A0A2J6QTQ2"/>
<dbReference type="EMBL" id="KZ613972">
    <property type="protein sequence ID" value="PMD29649.1"/>
    <property type="molecule type" value="Genomic_DNA"/>
</dbReference>
<dbReference type="SUPFAM" id="SSF51905">
    <property type="entry name" value="FAD/NAD(P)-binding domain"/>
    <property type="match status" value="1"/>
</dbReference>
<gene>
    <name evidence="8" type="ORF">L207DRAFT_474796</name>
</gene>
<feature type="domain" description="FAD-binding" evidence="7">
    <location>
        <begin position="21"/>
        <end position="375"/>
    </location>
</feature>
<feature type="transmembrane region" description="Helical" evidence="6">
    <location>
        <begin position="21"/>
        <end position="40"/>
    </location>
</feature>
<evidence type="ECO:0000313" key="8">
    <source>
        <dbReference type="EMBL" id="PMD29649.1"/>
    </source>
</evidence>
<evidence type="ECO:0000313" key="9">
    <source>
        <dbReference type="Proteomes" id="UP000235786"/>
    </source>
</evidence>
<dbReference type="InterPro" id="IPR036188">
    <property type="entry name" value="FAD/NAD-bd_sf"/>
</dbReference>
<dbReference type="PANTHER" id="PTHR13789:SF309">
    <property type="entry name" value="PUTATIVE (AFU_ORTHOLOGUE AFUA_6G14510)-RELATED"/>
    <property type="match status" value="1"/>
</dbReference>
<evidence type="ECO:0000256" key="4">
    <source>
        <dbReference type="ARBA" id="ARBA00023002"/>
    </source>
</evidence>
<evidence type="ECO:0000256" key="6">
    <source>
        <dbReference type="SAM" id="Phobius"/>
    </source>
</evidence>
<dbReference type="OrthoDB" id="417877at2759"/>
<keyword evidence="9" id="KW-1185">Reference proteome</keyword>
<keyword evidence="6" id="KW-0812">Transmembrane</keyword>
<evidence type="ECO:0000256" key="5">
    <source>
        <dbReference type="ARBA" id="ARBA00023033"/>
    </source>
</evidence>
<dbReference type="PRINTS" id="PR00420">
    <property type="entry name" value="RNGMNOXGNASE"/>
</dbReference>
<evidence type="ECO:0000256" key="2">
    <source>
        <dbReference type="ARBA" id="ARBA00022630"/>
    </source>
</evidence>
<evidence type="ECO:0000256" key="1">
    <source>
        <dbReference type="ARBA" id="ARBA00007992"/>
    </source>
</evidence>
<dbReference type="Pfam" id="PF01494">
    <property type="entry name" value="FAD_binding_3"/>
    <property type="match status" value="1"/>
</dbReference>
<dbReference type="Gene3D" id="3.50.50.60">
    <property type="entry name" value="FAD/NAD(P)-binding domain"/>
    <property type="match status" value="1"/>
</dbReference>
<dbReference type="Proteomes" id="UP000235786">
    <property type="component" value="Unassembled WGS sequence"/>
</dbReference>
<reference evidence="8 9" key="1">
    <citation type="submission" date="2016-04" db="EMBL/GenBank/DDBJ databases">
        <title>A degradative enzymes factory behind the ericoid mycorrhizal symbiosis.</title>
        <authorList>
            <consortium name="DOE Joint Genome Institute"/>
            <person name="Martino E."/>
            <person name="Morin E."/>
            <person name="Grelet G."/>
            <person name="Kuo A."/>
            <person name="Kohler A."/>
            <person name="Daghino S."/>
            <person name="Barry K."/>
            <person name="Choi C."/>
            <person name="Cichocki N."/>
            <person name="Clum A."/>
            <person name="Copeland A."/>
            <person name="Hainaut M."/>
            <person name="Haridas S."/>
            <person name="Labutti K."/>
            <person name="Lindquist E."/>
            <person name="Lipzen A."/>
            <person name="Khouja H.-R."/>
            <person name="Murat C."/>
            <person name="Ohm R."/>
            <person name="Olson A."/>
            <person name="Spatafora J."/>
            <person name="Veneault-Fourrey C."/>
            <person name="Henrissat B."/>
            <person name="Grigoriev I."/>
            <person name="Martin F."/>
            <person name="Perotto S."/>
        </authorList>
    </citation>
    <scope>NUCLEOTIDE SEQUENCE [LARGE SCALE GENOMIC DNA]</scope>
    <source>
        <strain evidence="8 9">F</strain>
    </source>
</reference>
<keyword evidence="3" id="KW-0274">FAD</keyword>
<dbReference type="GO" id="GO:0004497">
    <property type="term" value="F:monooxygenase activity"/>
    <property type="evidence" value="ECO:0007669"/>
    <property type="project" value="UniProtKB-KW"/>
</dbReference>
<organism evidence="8 9">
    <name type="scientific">Hyaloscypha variabilis (strain UAMH 11265 / GT02V1 / F)</name>
    <name type="common">Meliniomyces variabilis</name>
    <dbReference type="NCBI Taxonomy" id="1149755"/>
    <lineage>
        <taxon>Eukaryota</taxon>
        <taxon>Fungi</taxon>
        <taxon>Dikarya</taxon>
        <taxon>Ascomycota</taxon>
        <taxon>Pezizomycotina</taxon>
        <taxon>Leotiomycetes</taxon>
        <taxon>Helotiales</taxon>
        <taxon>Hyaloscyphaceae</taxon>
        <taxon>Hyaloscypha</taxon>
        <taxon>Hyaloscypha variabilis</taxon>
    </lineage>
</organism>
<keyword evidence="2" id="KW-0285">Flavoprotein</keyword>
<evidence type="ECO:0000259" key="7">
    <source>
        <dbReference type="Pfam" id="PF01494"/>
    </source>
</evidence>
<dbReference type="AlphaFoldDB" id="A0A2J6QTQ2"/>
<keyword evidence="6" id="KW-1133">Transmembrane helix</keyword>
<keyword evidence="6" id="KW-0472">Membrane</keyword>
<comment type="similarity">
    <text evidence="1">Belongs to the paxM FAD-dependent monooxygenase family.</text>
</comment>
<dbReference type="InterPro" id="IPR002938">
    <property type="entry name" value="FAD-bd"/>
</dbReference>
<keyword evidence="5" id="KW-0503">Monooxygenase</keyword>
<dbReference type="InterPro" id="IPR050493">
    <property type="entry name" value="FAD-dep_Monooxygenase_BioMet"/>
</dbReference>
<evidence type="ECO:0000256" key="3">
    <source>
        <dbReference type="ARBA" id="ARBA00022827"/>
    </source>
</evidence>